<sequence>MDSGRRAAVCPRLRGVKRKIVAVLATALLGLSGCATGAVYRGLGGSTSHPQPSPVGPSPTQTSDAPSGLQKFYDQEADWSECGKFECAEVEVPLNYEEPDAATIKIFMKRRPASGAKLGSLFLNPGGPGGSGADMLASLDAYLSQEIQDAYDVIGFDPRGVGKSSPVKCLDDAELGRLMDASYSGTPEEQQAAREKDLKILTDGCQKRSGEILPFVGTEQAARDMDVMRAVVGDPLLNYLGFSYGTFLGAQYRELFPENTGRMILDGAVDSSLGAARMSAEQSDGFEVELRRFVEYCQSRENCPLEGSVDDGLTQIRAWIDEAKENPFEGKGDRKVNDSILINGLITTMYDDTYWNYTISAFREMKDHRDANLFLTLSDLTNGRNSDGSFENNMFEANIAINCADYPAATQEEIDAAIDHTKGNTVLGTTFTESDTCKFWPASPDTVPGLFTGKGGAPVVVVGTKYDPATPLAWAESMADALDSAVLVTYEGDGHTAYSRGGKCVQEPLDNYLLTGEVPRDGLTCPKV</sequence>
<dbReference type="Gene3D" id="3.40.50.1820">
    <property type="entry name" value="alpha/beta hydrolase"/>
    <property type="match status" value="1"/>
</dbReference>
<gene>
    <name evidence="7" type="ORF">HMPREF9233_01005</name>
</gene>
<evidence type="ECO:0000313" key="8">
    <source>
        <dbReference type="Proteomes" id="UP000009888"/>
    </source>
</evidence>
<dbReference type="AlphaFoldDB" id="K9EDB4"/>
<evidence type="ECO:0000256" key="3">
    <source>
        <dbReference type="ARBA" id="ARBA00022801"/>
    </source>
</evidence>
<name>K9EDB4_9ACTO</name>
<dbReference type="eggNOG" id="COG0596">
    <property type="taxonomic scope" value="Bacteria"/>
</dbReference>
<dbReference type="GO" id="GO:0016787">
    <property type="term" value="F:hydrolase activity"/>
    <property type="evidence" value="ECO:0007669"/>
    <property type="project" value="UniProtKB-KW"/>
</dbReference>
<dbReference type="Pfam" id="PF00561">
    <property type="entry name" value="Abhydrolase_1"/>
    <property type="match status" value="1"/>
</dbReference>
<dbReference type="InterPro" id="IPR051601">
    <property type="entry name" value="Serine_prot/Carboxylest_S33"/>
</dbReference>
<dbReference type="EMBL" id="AGWL01000005">
    <property type="protein sequence ID" value="EKU95244.1"/>
    <property type="molecule type" value="Genomic_DNA"/>
</dbReference>
<protein>
    <submittedName>
        <fullName evidence="7">Uncharacterized protein</fullName>
    </submittedName>
</protein>
<dbReference type="PATRIC" id="fig|883066.3.peg.1050"/>
<keyword evidence="8" id="KW-1185">Reference proteome</keyword>
<feature type="domain" description="AB hydrolase-1" evidence="5">
    <location>
        <begin position="121"/>
        <end position="306"/>
    </location>
</feature>
<dbReference type="Proteomes" id="UP000009888">
    <property type="component" value="Unassembled WGS sequence"/>
</dbReference>
<reference evidence="7 8" key="1">
    <citation type="submission" date="2012-09" db="EMBL/GenBank/DDBJ databases">
        <title>The Genome Sequence of Actinobaculum massiliae ACS-171-V-COL2.</title>
        <authorList>
            <consortium name="The Broad Institute Genome Sequencing Platform"/>
            <person name="Earl A."/>
            <person name="Ward D."/>
            <person name="Feldgarden M."/>
            <person name="Gevers D."/>
            <person name="Saerens B."/>
            <person name="Vaneechoutte M."/>
            <person name="Walker B."/>
            <person name="Young S.K."/>
            <person name="Zeng Q."/>
            <person name="Gargeya S."/>
            <person name="Fitzgerald M."/>
            <person name="Haas B."/>
            <person name="Abouelleil A."/>
            <person name="Alvarado L."/>
            <person name="Arachchi H.M."/>
            <person name="Berlin A."/>
            <person name="Chapman S.B."/>
            <person name="Goldberg J."/>
            <person name="Griggs A."/>
            <person name="Gujja S."/>
            <person name="Hansen M."/>
            <person name="Howarth C."/>
            <person name="Imamovic A."/>
            <person name="Larimer J."/>
            <person name="McCowen C."/>
            <person name="Montmayeur A."/>
            <person name="Murphy C."/>
            <person name="Neiman D."/>
            <person name="Pearson M."/>
            <person name="Priest M."/>
            <person name="Roberts A."/>
            <person name="Saif S."/>
            <person name="Shea T."/>
            <person name="Sisk P."/>
            <person name="Sykes S."/>
            <person name="Wortman J."/>
            <person name="Nusbaum C."/>
            <person name="Birren B."/>
        </authorList>
    </citation>
    <scope>NUCLEOTIDE SEQUENCE [LARGE SCALE GENOMIC DNA]</scope>
    <source>
        <strain evidence="8">ACS-171-V-Col2</strain>
    </source>
</reference>
<evidence type="ECO:0000259" key="5">
    <source>
        <dbReference type="Pfam" id="PF00561"/>
    </source>
</evidence>
<evidence type="ECO:0000313" key="7">
    <source>
        <dbReference type="EMBL" id="EKU95244.1"/>
    </source>
</evidence>
<keyword evidence="3" id="KW-0378">Hydrolase</keyword>
<evidence type="ECO:0000259" key="6">
    <source>
        <dbReference type="Pfam" id="PF08386"/>
    </source>
</evidence>
<comment type="caution">
    <text evidence="7">The sequence shown here is derived from an EMBL/GenBank/DDBJ whole genome shotgun (WGS) entry which is preliminary data.</text>
</comment>
<dbReference type="HOGENOM" id="CLU_013364_3_1_11"/>
<keyword evidence="2" id="KW-0732">Signal</keyword>
<accession>K9EDB4</accession>
<dbReference type="InterPro" id="IPR013595">
    <property type="entry name" value="Pept_S33_TAP-like_C"/>
</dbReference>
<proteinExistence type="inferred from homology"/>
<dbReference type="SUPFAM" id="SSF53474">
    <property type="entry name" value="alpha/beta-Hydrolases"/>
    <property type="match status" value="1"/>
</dbReference>
<feature type="domain" description="Peptidase S33 tripeptidyl aminopeptidase-like C-terminal" evidence="6">
    <location>
        <begin position="427"/>
        <end position="525"/>
    </location>
</feature>
<dbReference type="InterPro" id="IPR029058">
    <property type="entry name" value="AB_hydrolase_fold"/>
</dbReference>
<evidence type="ECO:0000256" key="1">
    <source>
        <dbReference type="ARBA" id="ARBA00010088"/>
    </source>
</evidence>
<organism evidence="7 8">
    <name type="scientific">Actinobaculum massiliense ACS-171-V-Col2</name>
    <dbReference type="NCBI Taxonomy" id="883066"/>
    <lineage>
        <taxon>Bacteria</taxon>
        <taxon>Bacillati</taxon>
        <taxon>Actinomycetota</taxon>
        <taxon>Actinomycetes</taxon>
        <taxon>Actinomycetales</taxon>
        <taxon>Actinomycetaceae</taxon>
        <taxon>Actinobaculum</taxon>
    </lineage>
</organism>
<comment type="similarity">
    <text evidence="1">Belongs to the peptidase S33 family.</text>
</comment>
<dbReference type="PANTHER" id="PTHR43248:SF29">
    <property type="entry name" value="TRIPEPTIDYL AMINOPEPTIDASE"/>
    <property type="match status" value="1"/>
</dbReference>
<evidence type="ECO:0000256" key="2">
    <source>
        <dbReference type="ARBA" id="ARBA00022729"/>
    </source>
</evidence>
<dbReference type="PROSITE" id="PS51257">
    <property type="entry name" value="PROKAR_LIPOPROTEIN"/>
    <property type="match status" value="1"/>
</dbReference>
<dbReference type="STRING" id="202789.GCA_001457435_01115"/>
<evidence type="ECO:0000256" key="4">
    <source>
        <dbReference type="SAM" id="MobiDB-lite"/>
    </source>
</evidence>
<dbReference type="InterPro" id="IPR000073">
    <property type="entry name" value="AB_hydrolase_1"/>
</dbReference>
<feature type="region of interest" description="Disordered" evidence="4">
    <location>
        <begin position="45"/>
        <end position="68"/>
    </location>
</feature>
<dbReference type="PANTHER" id="PTHR43248">
    <property type="entry name" value="2-SUCCINYL-6-HYDROXY-2,4-CYCLOHEXADIENE-1-CARBOXYLATE SYNTHASE"/>
    <property type="match status" value="1"/>
</dbReference>
<dbReference type="Pfam" id="PF08386">
    <property type="entry name" value="Abhydrolase_4"/>
    <property type="match status" value="1"/>
</dbReference>